<sequence>MGEVWRAVDEVLGRQVAVKVLRNQGVDDVTRFRLEAWTAARLNHPHVVAVYDFGADQDRLYLVMELLDGRSLADELAEYIRLSPERVAAIGAQVAAGLAAAHSEGVLHRDVKPANLLVASDDTVKIADFGIARFADESALDLTATGQVIGTSSYLAPERALGRVGGPAADMYALGCVLYELLTGRPPFQADTATAVVYQHVDAAPVPARRHRPDLPEQLDALVLSLLAKDPGERPTAQQTADALGSLLTTRGGGIPRQAGKAAQRPAATSDGGTRQFDAAALASEAKSGRPPGTGILHTRRSQVIAGVVAAGAVAAATLSALPPGTGRAAPAAPFTTQSTGSPTPTMTTASKPTPSTTPHQTTTRPAKKAAPPQTKKEKAKKEKAKKAAPP</sequence>
<evidence type="ECO:0000256" key="3">
    <source>
        <dbReference type="ARBA" id="ARBA00022679"/>
    </source>
</evidence>
<evidence type="ECO:0000256" key="7">
    <source>
        <dbReference type="SAM" id="MobiDB-lite"/>
    </source>
</evidence>
<comment type="caution">
    <text evidence="9">The sequence shown here is derived from an EMBL/GenBank/DDBJ whole genome shotgun (WGS) entry which is preliminary data.</text>
</comment>
<dbReference type="FunFam" id="1.10.510.10:FF:000021">
    <property type="entry name" value="Serine/threonine protein kinase"/>
    <property type="match status" value="1"/>
</dbReference>
<keyword evidence="10" id="KW-1185">Reference proteome</keyword>
<keyword evidence="5 9" id="KW-0418">Kinase</keyword>
<dbReference type="InterPro" id="IPR008271">
    <property type="entry name" value="Ser/Thr_kinase_AS"/>
</dbReference>
<dbReference type="PANTHER" id="PTHR43289">
    <property type="entry name" value="MITOGEN-ACTIVATED PROTEIN KINASE KINASE KINASE 20-RELATED"/>
    <property type="match status" value="1"/>
</dbReference>
<name>A0A4V5N0F5_9ACTN</name>
<dbReference type="PROSITE" id="PS50011">
    <property type="entry name" value="PROTEIN_KINASE_DOM"/>
    <property type="match status" value="1"/>
</dbReference>
<dbReference type="AlphaFoldDB" id="A0A4V5N0F5"/>
<dbReference type="PANTHER" id="PTHR43289:SF6">
    <property type="entry name" value="SERINE_THREONINE-PROTEIN KINASE NEKL-3"/>
    <property type="match status" value="1"/>
</dbReference>
<keyword evidence="6" id="KW-0067">ATP-binding</keyword>
<evidence type="ECO:0000259" key="8">
    <source>
        <dbReference type="PROSITE" id="PS50011"/>
    </source>
</evidence>
<dbReference type="EC" id="2.7.11.1" evidence="1"/>
<dbReference type="Pfam" id="PF00069">
    <property type="entry name" value="Pkinase"/>
    <property type="match status" value="1"/>
</dbReference>
<gene>
    <name evidence="9" type="ORF">FCI23_10745</name>
</gene>
<evidence type="ECO:0000256" key="2">
    <source>
        <dbReference type="ARBA" id="ARBA00022527"/>
    </source>
</evidence>
<feature type="domain" description="Protein kinase" evidence="8">
    <location>
        <begin position="1"/>
        <end position="248"/>
    </location>
</feature>
<keyword evidence="2 9" id="KW-0723">Serine/threonine-protein kinase</keyword>
<proteinExistence type="predicted"/>
<dbReference type="OrthoDB" id="9762169at2"/>
<evidence type="ECO:0000256" key="5">
    <source>
        <dbReference type="ARBA" id="ARBA00022777"/>
    </source>
</evidence>
<protein>
    <recommendedName>
        <fullName evidence="1">non-specific serine/threonine protein kinase</fullName>
        <ecNumber evidence="1">2.7.11.1</ecNumber>
    </recommendedName>
</protein>
<dbReference type="InterPro" id="IPR011009">
    <property type="entry name" value="Kinase-like_dom_sf"/>
</dbReference>
<reference evidence="9 10" key="1">
    <citation type="submission" date="2019-04" db="EMBL/GenBank/DDBJ databases">
        <title>Streptomyces oryziradicis sp. nov., a novel actinomycete isolated from rhizosphere soil of rice (Oryza sativa L.).</title>
        <authorList>
            <person name="Li C."/>
        </authorList>
    </citation>
    <scope>NUCLEOTIDE SEQUENCE [LARGE SCALE GENOMIC DNA]</scope>
    <source>
        <strain evidence="9 10">NEAU-C40</strain>
    </source>
</reference>
<dbReference type="PROSITE" id="PS00108">
    <property type="entry name" value="PROTEIN_KINASE_ST"/>
    <property type="match status" value="1"/>
</dbReference>
<feature type="region of interest" description="Disordered" evidence="7">
    <location>
        <begin position="247"/>
        <end position="273"/>
    </location>
</feature>
<dbReference type="SUPFAM" id="SSF56112">
    <property type="entry name" value="Protein kinase-like (PK-like)"/>
    <property type="match status" value="1"/>
</dbReference>
<evidence type="ECO:0000256" key="6">
    <source>
        <dbReference type="ARBA" id="ARBA00022840"/>
    </source>
</evidence>
<feature type="region of interest" description="Disordered" evidence="7">
    <location>
        <begin position="322"/>
        <end position="391"/>
    </location>
</feature>
<dbReference type="Gene3D" id="1.10.510.10">
    <property type="entry name" value="Transferase(Phosphotransferase) domain 1"/>
    <property type="match status" value="1"/>
</dbReference>
<accession>A0A4V5N0F5</accession>
<evidence type="ECO:0000313" key="9">
    <source>
        <dbReference type="EMBL" id="TKA11829.1"/>
    </source>
</evidence>
<evidence type="ECO:0000313" key="10">
    <source>
        <dbReference type="Proteomes" id="UP000305778"/>
    </source>
</evidence>
<keyword evidence="3" id="KW-0808">Transferase</keyword>
<evidence type="ECO:0000256" key="1">
    <source>
        <dbReference type="ARBA" id="ARBA00012513"/>
    </source>
</evidence>
<dbReference type="SMART" id="SM00220">
    <property type="entry name" value="S_TKc"/>
    <property type="match status" value="1"/>
</dbReference>
<dbReference type="GO" id="GO:0005524">
    <property type="term" value="F:ATP binding"/>
    <property type="evidence" value="ECO:0007669"/>
    <property type="project" value="UniProtKB-KW"/>
</dbReference>
<dbReference type="Proteomes" id="UP000305778">
    <property type="component" value="Unassembled WGS sequence"/>
</dbReference>
<feature type="compositionally biased region" description="Low complexity" evidence="7">
    <location>
        <begin position="322"/>
        <end position="374"/>
    </location>
</feature>
<dbReference type="GO" id="GO:0004674">
    <property type="term" value="F:protein serine/threonine kinase activity"/>
    <property type="evidence" value="ECO:0007669"/>
    <property type="project" value="UniProtKB-KW"/>
</dbReference>
<feature type="compositionally biased region" description="Basic residues" evidence="7">
    <location>
        <begin position="382"/>
        <end position="391"/>
    </location>
</feature>
<evidence type="ECO:0000256" key="4">
    <source>
        <dbReference type="ARBA" id="ARBA00022741"/>
    </source>
</evidence>
<dbReference type="Gene3D" id="3.30.200.20">
    <property type="entry name" value="Phosphorylase Kinase, domain 1"/>
    <property type="match status" value="1"/>
</dbReference>
<dbReference type="InterPro" id="IPR000719">
    <property type="entry name" value="Prot_kinase_dom"/>
</dbReference>
<dbReference type="EMBL" id="SUMC01000007">
    <property type="protein sequence ID" value="TKA11829.1"/>
    <property type="molecule type" value="Genomic_DNA"/>
</dbReference>
<dbReference type="CDD" id="cd14014">
    <property type="entry name" value="STKc_PknB_like"/>
    <property type="match status" value="1"/>
</dbReference>
<keyword evidence="4" id="KW-0547">Nucleotide-binding</keyword>
<organism evidence="9 10">
    <name type="scientific">Actinacidiphila oryziradicis</name>
    <dbReference type="NCBI Taxonomy" id="2571141"/>
    <lineage>
        <taxon>Bacteria</taxon>
        <taxon>Bacillati</taxon>
        <taxon>Actinomycetota</taxon>
        <taxon>Actinomycetes</taxon>
        <taxon>Kitasatosporales</taxon>
        <taxon>Streptomycetaceae</taxon>
        <taxon>Actinacidiphila</taxon>
    </lineage>
</organism>